<evidence type="ECO:0000256" key="4">
    <source>
        <dbReference type="ARBA" id="ARBA00022801"/>
    </source>
</evidence>
<dbReference type="VEuPathDB" id="FungiDB:H310_12934"/>
<dbReference type="InterPro" id="IPR000819">
    <property type="entry name" value="Peptidase_M17_C"/>
</dbReference>
<dbReference type="EMBL" id="KI913996">
    <property type="protein sequence ID" value="ETV92929.1"/>
    <property type="molecule type" value="Genomic_DNA"/>
</dbReference>
<dbReference type="GO" id="GO:0005737">
    <property type="term" value="C:cytoplasm"/>
    <property type="evidence" value="ECO:0007669"/>
    <property type="project" value="InterPro"/>
</dbReference>
<dbReference type="PROSITE" id="PS00631">
    <property type="entry name" value="CYTOSOL_AP"/>
    <property type="match status" value="1"/>
</dbReference>
<feature type="domain" description="Cytosol aminopeptidase" evidence="5">
    <location>
        <begin position="361"/>
        <end position="368"/>
    </location>
</feature>
<keyword evidence="2" id="KW-0031">Aminopeptidase</keyword>
<evidence type="ECO:0000259" key="5">
    <source>
        <dbReference type="PROSITE" id="PS00631"/>
    </source>
</evidence>
<dbReference type="OrthoDB" id="412814at2759"/>
<sequence length="513" mass="53459">MVQYVADVAALPDYATLPKVVVIGTKETPATALAQQVLARLNNDSPVDTAIVEHAVSKLSAGADSAASSHLYVSLGERGVASVVVAQLPTFISRYNTLARPHAISALVRSNVSDTSDVIVALALPEHASTTVSAGVAVAKGISTSYNHKSGAAQSGVITDGESTSVTLDQVVVVFDHELDDSTLKSLNSTATGIHLTQRLVDSPPNELNTDTFLAEARAAAARLNAEITVIRGEELNDKGFGGIYGVGKAAAHPPALVVLSHYPTPESKSIPSVSLVGKGIVYDTGGLSLKISGMMVGMKHDMGGAAGLLGAFEASVLSGRFTSRPLHVVLCLAENAVGPLATRPDDIHTLYSGKTVEVNNTDAEGRLVLGDGVAYAVKHLNPYVILDMATLTGAQGIATGKRYAAVLSNDGDLEDRTVAAGKASGDFVHPMPYAPEFFRDEFKSKFADMKNSVKDRANAQVSCAGQFIANHLGDYETTGKWVHVDMAYPVTEGDIATGFGVGLVQSLLASLP</sequence>
<dbReference type="PANTHER" id="PTHR11963">
    <property type="entry name" value="LEUCINE AMINOPEPTIDASE-RELATED"/>
    <property type="match status" value="1"/>
</dbReference>
<dbReference type="eggNOG" id="KOG2597">
    <property type="taxonomic scope" value="Eukaryota"/>
</dbReference>
<dbReference type="CDD" id="cd00433">
    <property type="entry name" value="Peptidase_M17"/>
    <property type="match status" value="1"/>
</dbReference>
<dbReference type="GO" id="GO:0070006">
    <property type="term" value="F:metalloaminopeptidase activity"/>
    <property type="evidence" value="ECO:0007669"/>
    <property type="project" value="InterPro"/>
</dbReference>
<evidence type="ECO:0000256" key="3">
    <source>
        <dbReference type="ARBA" id="ARBA00022670"/>
    </source>
</evidence>
<keyword evidence="3" id="KW-0645">Protease</keyword>
<dbReference type="STRING" id="157072.A0A024TG20"/>
<dbReference type="PRINTS" id="PR00481">
    <property type="entry name" value="LAMNOPPTDASE"/>
</dbReference>
<protein>
    <recommendedName>
        <fullName evidence="5">Cytosol aminopeptidase domain-containing protein</fullName>
    </recommendedName>
</protein>
<reference evidence="6" key="1">
    <citation type="submission" date="2013-12" db="EMBL/GenBank/DDBJ databases">
        <title>The Genome Sequence of Aphanomyces invadans NJM9701.</title>
        <authorList>
            <consortium name="The Broad Institute Genomics Platform"/>
            <person name="Russ C."/>
            <person name="Tyler B."/>
            <person name="van West P."/>
            <person name="Dieguez-Uribeondo J."/>
            <person name="Young S.K."/>
            <person name="Zeng Q."/>
            <person name="Gargeya S."/>
            <person name="Fitzgerald M."/>
            <person name="Abouelleil A."/>
            <person name="Alvarado L."/>
            <person name="Chapman S.B."/>
            <person name="Gainer-Dewar J."/>
            <person name="Goldberg J."/>
            <person name="Griggs A."/>
            <person name="Gujja S."/>
            <person name="Hansen M."/>
            <person name="Howarth C."/>
            <person name="Imamovic A."/>
            <person name="Ireland A."/>
            <person name="Larimer J."/>
            <person name="McCowan C."/>
            <person name="Murphy C."/>
            <person name="Pearson M."/>
            <person name="Poon T.W."/>
            <person name="Priest M."/>
            <person name="Roberts A."/>
            <person name="Saif S."/>
            <person name="Shea T."/>
            <person name="Sykes S."/>
            <person name="Wortman J."/>
            <person name="Nusbaum C."/>
            <person name="Birren B."/>
        </authorList>
    </citation>
    <scope>NUCLEOTIDE SEQUENCE [LARGE SCALE GENOMIC DNA]</scope>
    <source>
        <strain evidence="6">NJM9701</strain>
    </source>
</reference>
<name>A0A024TG20_9STRA</name>
<dbReference type="InterPro" id="IPR041417">
    <property type="entry name" value="NPEPL1_N"/>
</dbReference>
<accession>A0A024TG20</accession>
<dbReference type="AlphaFoldDB" id="A0A024TG20"/>
<dbReference type="SUPFAM" id="SSF53187">
    <property type="entry name" value="Zn-dependent exopeptidases"/>
    <property type="match status" value="1"/>
</dbReference>
<dbReference type="InterPro" id="IPR011356">
    <property type="entry name" value="Leucine_aapep/pepB"/>
</dbReference>
<comment type="similarity">
    <text evidence="1">Belongs to the peptidase M17 family.</text>
</comment>
<dbReference type="PANTHER" id="PTHR11963:SF48">
    <property type="entry name" value="DIPEPTIDASE B, ISOFORM A"/>
    <property type="match status" value="1"/>
</dbReference>
<evidence type="ECO:0000256" key="1">
    <source>
        <dbReference type="ARBA" id="ARBA00009528"/>
    </source>
</evidence>
<evidence type="ECO:0000313" key="6">
    <source>
        <dbReference type="EMBL" id="ETV92929.1"/>
    </source>
</evidence>
<organism evidence="6">
    <name type="scientific">Aphanomyces invadans</name>
    <dbReference type="NCBI Taxonomy" id="157072"/>
    <lineage>
        <taxon>Eukaryota</taxon>
        <taxon>Sar</taxon>
        <taxon>Stramenopiles</taxon>
        <taxon>Oomycota</taxon>
        <taxon>Saprolegniomycetes</taxon>
        <taxon>Saprolegniales</taxon>
        <taxon>Verrucalvaceae</taxon>
        <taxon>Aphanomyces</taxon>
    </lineage>
</organism>
<dbReference type="Pfam" id="PF00883">
    <property type="entry name" value="Peptidase_M17"/>
    <property type="match status" value="1"/>
</dbReference>
<evidence type="ECO:0000256" key="2">
    <source>
        <dbReference type="ARBA" id="ARBA00022438"/>
    </source>
</evidence>
<dbReference type="GO" id="GO:0006508">
    <property type="term" value="P:proteolysis"/>
    <property type="evidence" value="ECO:0007669"/>
    <property type="project" value="UniProtKB-KW"/>
</dbReference>
<dbReference type="GeneID" id="20089984"/>
<dbReference type="RefSeq" id="XP_008878450.1">
    <property type="nucleotide sequence ID" value="XM_008880228.1"/>
</dbReference>
<dbReference type="GO" id="GO:0030145">
    <property type="term" value="F:manganese ion binding"/>
    <property type="evidence" value="ECO:0007669"/>
    <property type="project" value="InterPro"/>
</dbReference>
<proteinExistence type="inferred from homology"/>
<dbReference type="Gene3D" id="3.40.630.10">
    <property type="entry name" value="Zn peptidases"/>
    <property type="match status" value="1"/>
</dbReference>
<dbReference type="Gene3D" id="3.40.50.10590">
    <property type="entry name" value="Zn-dependent exopeptidases"/>
    <property type="match status" value="1"/>
</dbReference>
<dbReference type="Pfam" id="PF18295">
    <property type="entry name" value="Pdase_M17_N2"/>
    <property type="match status" value="1"/>
</dbReference>
<gene>
    <name evidence="6" type="ORF">H310_12934</name>
</gene>
<keyword evidence="4" id="KW-0378">Hydrolase</keyword>